<organism evidence="2 3">
    <name type="scientific">Thyridium curvatum</name>
    <dbReference type="NCBI Taxonomy" id="1093900"/>
    <lineage>
        <taxon>Eukaryota</taxon>
        <taxon>Fungi</taxon>
        <taxon>Dikarya</taxon>
        <taxon>Ascomycota</taxon>
        <taxon>Pezizomycotina</taxon>
        <taxon>Sordariomycetes</taxon>
        <taxon>Sordariomycetidae</taxon>
        <taxon>Thyridiales</taxon>
        <taxon>Thyridiaceae</taxon>
        <taxon>Thyridium</taxon>
    </lineage>
</organism>
<keyword evidence="3" id="KW-1185">Reference proteome</keyword>
<dbReference type="OrthoDB" id="2157530at2759"/>
<dbReference type="EMBL" id="SKBQ01000122">
    <property type="protein sequence ID" value="TPX18042.1"/>
    <property type="molecule type" value="Genomic_DNA"/>
</dbReference>
<dbReference type="PANTHER" id="PTHR24148">
    <property type="entry name" value="ANKYRIN REPEAT DOMAIN-CONTAINING PROTEIN 39 HOMOLOG-RELATED"/>
    <property type="match status" value="1"/>
</dbReference>
<evidence type="ECO:0000259" key="1">
    <source>
        <dbReference type="Pfam" id="PF06985"/>
    </source>
</evidence>
<sequence>MDGYRPLRLDRPEFRLLRLHSIDSSKAAHTPQLSAIINKLRDIALREGHGEDDKIPISCDLYHAFRDEDPQYETLSYTWGDPSETATIIVDGQSRQVTVNLRDALRHIRRKSQDVHLWIDALCINQSDTEEKGHQVGQMRDIYGEASNTIVWLGTASDGSETTIEELNRTGRMLKESGIRGKLIALARLSSNQNTEYAELEKEINNDLADLISAAMLDIPKVIDMANGLRALSLRPYWNRVWIIQEYVVSRNIDIRCGGQVVPFDHFHGCLLYLPFLTINVVQRLHRHIVSIMETQDVTELAGQFMTLCNNQINPQTNSISGMRLRFGDHGEAAQGMILIRLLAKVHIGLRSCATQDRDRIFALLGLASDATLLEITPDYSPDTTSADIYTTTARKIIDGGNIDILSLAQHREHREDIPSWVPDWSKEILRPCGQLPWDSSFDVSAGATLLSFSSDSQMPISHDEIRLCGYILDSVDRLAPEPWCPDPEGVNKSHPGLLGYLQGIQELCRLSEEQLKSGSHGKDPYPNPEDRASAYLRIPIADMEQYGIGFIRRASKDPEGSGTFPGLLRGYEGVLEEIRSGISGGETGIQSEDVSGFYNMLGWQAYRRGVLLKSGLVGLAPASVEVGDVVVIFRGAKFPYVLRKCEKAEAQGRWRLVGEAYVHGIMYGELFRGDNEVHDLRPAQFVLR</sequence>
<dbReference type="STRING" id="1093900.A0A507B6W4"/>
<comment type="caution">
    <text evidence="2">The sequence shown here is derived from an EMBL/GenBank/DDBJ whole genome shotgun (WGS) entry which is preliminary data.</text>
</comment>
<protein>
    <recommendedName>
        <fullName evidence="1">Heterokaryon incompatibility domain-containing protein</fullName>
    </recommendedName>
</protein>
<dbReference type="RefSeq" id="XP_030999753.1">
    <property type="nucleotide sequence ID" value="XM_031134637.1"/>
</dbReference>
<dbReference type="InterPro" id="IPR010730">
    <property type="entry name" value="HET"/>
</dbReference>
<evidence type="ECO:0000313" key="2">
    <source>
        <dbReference type="EMBL" id="TPX18042.1"/>
    </source>
</evidence>
<dbReference type="Proteomes" id="UP000319257">
    <property type="component" value="Unassembled WGS sequence"/>
</dbReference>
<reference evidence="2 3" key="1">
    <citation type="submission" date="2019-06" db="EMBL/GenBank/DDBJ databases">
        <title>Draft genome sequence of the filamentous fungus Phialemoniopsis curvata isolated from diesel fuel.</title>
        <authorList>
            <person name="Varaljay V.A."/>
            <person name="Lyon W.J."/>
            <person name="Crouch A.L."/>
            <person name="Drake C.E."/>
            <person name="Hollomon J.M."/>
            <person name="Nadeau L.J."/>
            <person name="Nunn H.S."/>
            <person name="Stevenson B.S."/>
            <person name="Bojanowski C.L."/>
            <person name="Crookes-Goodson W.J."/>
        </authorList>
    </citation>
    <scope>NUCLEOTIDE SEQUENCE [LARGE SCALE GENOMIC DNA]</scope>
    <source>
        <strain evidence="2 3">D216</strain>
    </source>
</reference>
<name>A0A507B6W4_9PEZI</name>
<gene>
    <name evidence="2" type="ORF">E0L32_011861</name>
</gene>
<dbReference type="GeneID" id="41979308"/>
<feature type="domain" description="Heterokaryon incompatibility" evidence="1">
    <location>
        <begin position="72"/>
        <end position="246"/>
    </location>
</feature>
<accession>A0A507B6W4</accession>
<dbReference type="PANTHER" id="PTHR24148:SF73">
    <property type="entry name" value="HET DOMAIN PROTEIN (AFU_ORTHOLOGUE AFUA_8G01020)"/>
    <property type="match status" value="1"/>
</dbReference>
<proteinExistence type="predicted"/>
<dbReference type="AlphaFoldDB" id="A0A507B6W4"/>
<dbReference type="Pfam" id="PF26639">
    <property type="entry name" value="Het-6_barrel"/>
    <property type="match status" value="1"/>
</dbReference>
<dbReference type="InParanoid" id="A0A507B6W4"/>
<dbReference type="Pfam" id="PF06985">
    <property type="entry name" value="HET"/>
    <property type="match status" value="1"/>
</dbReference>
<evidence type="ECO:0000313" key="3">
    <source>
        <dbReference type="Proteomes" id="UP000319257"/>
    </source>
</evidence>
<dbReference type="InterPro" id="IPR052895">
    <property type="entry name" value="HetReg/Transcr_Mod"/>
</dbReference>